<reference evidence="2 3" key="1">
    <citation type="journal article" date="2015" name="Int. J. Syst. Evol. Microbiol.">
        <title>Acinetobacter equi sp. nov. isolated from horse faeces.</title>
        <authorList>
            <person name="Poppel M.T."/>
            <person name="Skiebe E."/>
            <person name="Laue M."/>
            <person name="Bergmann H."/>
            <person name="Ebersberger I."/>
            <person name="Garn T."/>
            <person name="Fruth A."/>
            <person name="Baumgardt S."/>
            <person name="Busse H.J."/>
            <person name="Wilharm G."/>
        </authorList>
    </citation>
    <scope>NUCLEOTIDE SEQUENCE [LARGE SCALE GENOMIC DNA]</scope>
    <source>
        <strain evidence="2 3">114</strain>
    </source>
</reference>
<dbReference type="PANTHER" id="PTHR13696:SF96">
    <property type="entry name" value="COBQ_COBB_MIND_PARA NUCLEOTIDE BINDING DOMAIN-CONTAINING PROTEIN"/>
    <property type="match status" value="1"/>
</dbReference>
<organism evidence="2 3">
    <name type="scientific">Acinetobacter equi</name>
    <dbReference type="NCBI Taxonomy" id="1324350"/>
    <lineage>
        <taxon>Bacteria</taxon>
        <taxon>Pseudomonadati</taxon>
        <taxon>Pseudomonadota</taxon>
        <taxon>Gammaproteobacteria</taxon>
        <taxon>Moraxellales</taxon>
        <taxon>Moraxellaceae</taxon>
        <taxon>Acinetobacter</taxon>
    </lineage>
</organism>
<dbReference type="PIRSF" id="PIRSF009320">
    <property type="entry name" value="Nuc_binding_HP_1000"/>
    <property type="match status" value="1"/>
</dbReference>
<dbReference type="STRING" id="1324350.AOY20_02590"/>
<dbReference type="PANTHER" id="PTHR13696">
    <property type="entry name" value="P-LOOP CONTAINING NUCLEOSIDE TRIPHOSPHATE HYDROLASE"/>
    <property type="match status" value="1"/>
</dbReference>
<dbReference type="Pfam" id="PF01656">
    <property type="entry name" value="CbiA"/>
    <property type="match status" value="1"/>
</dbReference>
<dbReference type="AlphaFoldDB" id="A0A0N9WB05"/>
<proteinExistence type="predicted"/>
<feature type="domain" description="CobQ/CobB/MinD/ParA nucleotide binding" evidence="1">
    <location>
        <begin position="4"/>
        <end position="179"/>
    </location>
</feature>
<dbReference type="EMBL" id="CP012808">
    <property type="protein sequence ID" value="ALH94516.1"/>
    <property type="molecule type" value="Genomic_DNA"/>
</dbReference>
<dbReference type="InterPro" id="IPR002586">
    <property type="entry name" value="CobQ/CobB/MinD/ParA_Nub-bd_dom"/>
</dbReference>
<dbReference type="RefSeq" id="WP_054580420.1">
    <property type="nucleotide sequence ID" value="NZ_CP012808.1"/>
</dbReference>
<evidence type="ECO:0000313" key="3">
    <source>
        <dbReference type="Proteomes" id="UP000064939"/>
    </source>
</evidence>
<protein>
    <submittedName>
        <fullName evidence="2">Chromosome partitioning protein ParA</fullName>
    </submittedName>
</protein>
<dbReference type="InterPro" id="IPR027417">
    <property type="entry name" value="P-loop_NTPase"/>
</dbReference>
<gene>
    <name evidence="2" type="ORF">AOY20_02590</name>
</gene>
<evidence type="ECO:0000259" key="1">
    <source>
        <dbReference type="Pfam" id="PF01656"/>
    </source>
</evidence>
<evidence type="ECO:0000313" key="2">
    <source>
        <dbReference type="EMBL" id="ALH94516.1"/>
    </source>
</evidence>
<dbReference type="Proteomes" id="UP000064939">
    <property type="component" value="Chromosome"/>
</dbReference>
<dbReference type="CDD" id="cd02042">
    <property type="entry name" value="ParAB_family"/>
    <property type="match status" value="1"/>
</dbReference>
<accession>A0A0N9WB05</accession>
<keyword evidence="3" id="KW-1185">Reference proteome</keyword>
<dbReference type="KEGG" id="aei:AOY20_02590"/>
<dbReference type="SUPFAM" id="SSF52540">
    <property type="entry name" value="P-loop containing nucleoside triphosphate hydrolases"/>
    <property type="match status" value="1"/>
</dbReference>
<dbReference type="OrthoDB" id="69313at2"/>
<sequence>MKTILIANQKGGCGKTITAISLASALSQKGYQVALADADNQKSARQWLQQRPDSATKIASLDWRQNKSIGEVPKDIEYLIIDAPGALSSEKATSLIGEAHTIITPLQPSFFDIDSTRRFLKHLQDVKRIKKGKVEILLLANRVKPNIQASTDIQNFFEKVEQEPVAWISERTAYGQLAMQGLSIFDKTQKMYLAIQKQWQPVLNKIIDDPKNWF</sequence>
<dbReference type="InterPro" id="IPR050678">
    <property type="entry name" value="DNA_Partitioning_ATPase"/>
</dbReference>
<name>A0A0N9WB05_9GAMM</name>
<dbReference type="Gene3D" id="3.40.50.300">
    <property type="entry name" value="P-loop containing nucleotide triphosphate hydrolases"/>
    <property type="match status" value="1"/>
</dbReference>